<proteinExistence type="predicted"/>
<accession>A0A841T8S2</accession>
<evidence type="ECO:0000313" key="2">
    <source>
        <dbReference type="Proteomes" id="UP000574133"/>
    </source>
</evidence>
<gene>
    <name evidence="1" type="ORF">H4Q31_03965</name>
</gene>
<evidence type="ECO:0000313" key="1">
    <source>
        <dbReference type="EMBL" id="MBB6676479.1"/>
    </source>
</evidence>
<dbReference type="AlphaFoldDB" id="A0A841T8S2"/>
<organism evidence="1 2">
    <name type="scientific">Cohnella lubricantis</name>
    <dbReference type="NCBI Taxonomy" id="2163172"/>
    <lineage>
        <taxon>Bacteria</taxon>
        <taxon>Bacillati</taxon>
        <taxon>Bacillota</taxon>
        <taxon>Bacilli</taxon>
        <taxon>Bacillales</taxon>
        <taxon>Paenibacillaceae</taxon>
        <taxon>Cohnella</taxon>
    </lineage>
</organism>
<keyword evidence="2" id="KW-1185">Reference proteome</keyword>
<protein>
    <submittedName>
        <fullName evidence="1">Uncharacterized protein</fullName>
    </submittedName>
</protein>
<name>A0A841T8S2_9BACL</name>
<dbReference type="EMBL" id="JACJVN010000017">
    <property type="protein sequence ID" value="MBB6676479.1"/>
    <property type="molecule type" value="Genomic_DNA"/>
</dbReference>
<dbReference type="RefSeq" id="WP_185177773.1">
    <property type="nucleotide sequence ID" value="NZ_CBCSEP010000004.1"/>
</dbReference>
<comment type="caution">
    <text evidence="1">The sequence shown here is derived from an EMBL/GenBank/DDBJ whole genome shotgun (WGS) entry which is preliminary data.</text>
</comment>
<dbReference type="Proteomes" id="UP000574133">
    <property type="component" value="Unassembled WGS sequence"/>
</dbReference>
<reference evidence="1 2" key="1">
    <citation type="submission" date="2020-08" db="EMBL/GenBank/DDBJ databases">
        <title>Cohnella phylogeny.</title>
        <authorList>
            <person name="Dunlap C."/>
        </authorList>
    </citation>
    <scope>NUCLEOTIDE SEQUENCE [LARGE SCALE GENOMIC DNA]</scope>
    <source>
        <strain evidence="1 2">DSM 103658</strain>
    </source>
</reference>
<sequence>MSIPILDQLTELGEHEETIIVIQGQAFLVTRATEDDIERIGRGYFCMD</sequence>